<feature type="region of interest" description="Disordered" evidence="8">
    <location>
        <begin position="225"/>
        <end position="291"/>
    </location>
</feature>
<comment type="subcellular location">
    <subcellularLocation>
        <location evidence="1 7">Nucleus</location>
    </subcellularLocation>
</comment>
<dbReference type="InterPro" id="IPR012923">
    <property type="entry name" value="Csm3"/>
</dbReference>
<feature type="compositionally biased region" description="Polar residues" evidence="8">
    <location>
        <begin position="252"/>
        <end position="261"/>
    </location>
</feature>
<evidence type="ECO:0000256" key="8">
    <source>
        <dbReference type="SAM" id="MobiDB-lite"/>
    </source>
</evidence>
<dbReference type="AlphaFoldDB" id="A0A7N0UL35"/>
<dbReference type="EnsemblPlants" id="Kaladp0071s0422.4.v1.1">
    <property type="protein sequence ID" value="Kaladp0071s0422.4.v1.1"/>
    <property type="gene ID" value="Kaladp0071s0422.v1.1"/>
</dbReference>
<dbReference type="SUPFAM" id="SSF57756">
    <property type="entry name" value="Retrovirus zinc finger-like domains"/>
    <property type="match status" value="1"/>
</dbReference>
<dbReference type="Pfam" id="PF07962">
    <property type="entry name" value="Swi3"/>
    <property type="match status" value="1"/>
</dbReference>
<evidence type="ECO:0000313" key="11">
    <source>
        <dbReference type="Proteomes" id="UP000594263"/>
    </source>
</evidence>
<evidence type="ECO:0000256" key="7">
    <source>
        <dbReference type="RuleBase" id="RU366049"/>
    </source>
</evidence>
<keyword evidence="6" id="KW-0863">Zinc-finger</keyword>
<feature type="region of interest" description="Disordered" evidence="8">
    <location>
        <begin position="162"/>
        <end position="198"/>
    </location>
</feature>
<dbReference type="EnsemblPlants" id="Kaladp0071s0422.1.v1.1">
    <property type="protein sequence ID" value="Kaladp0071s0422.1.v1.1"/>
    <property type="gene ID" value="Kaladp0071s0422.v1.1"/>
</dbReference>
<dbReference type="InterPro" id="IPR040038">
    <property type="entry name" value="TIPIN/Csm3/Swi3"/>
</dbReference>
<dbReference type="InterPro" id="IPR001878">
    <property type="entry name" value="Znf_CCHC"/>
</dbReference>
<dbReference type="GO" id="GO:0043111">
    <property type="term" value="P:replication fork arrest"/>
    <property type="evidence" value="ECO:0007669"/>
    <property type="project" value="TreeGrafter"/>
</dbReference>
<dbReference type="Proteomes" id="UP000594263">
    <property type="component" value="Unplaced"/>
</dbReference>
<name>A0A7N0UL35_KALFE</name>
<dbReference type="InterPro" id="IPR036875">
    <property type="entry name" value="Znf_CCHC_sf"/>
</dbReference>
<evidence type="ECO:0000313" key="10">
    <source>
        <dbReference type="EnsemblPlants" id="Kaladp0071s0422.1.v1.1"/>
    </source>
</evidence>
<protein>
    <recommendedName>
        <fullName evidence="9">CCHC-type domain-containing protein</fullName>
    </recommendedName>
</protein>
<feature type="compositionally biased region" description="Low complexity" evidence="8">
    <location>
        <begin position="25"/>
        <end position="48"/>
    </location>
</feature>
<reference evidence="10" key="1">
    <citation type="submission" date="2021-01" db="UniProtKB">
        <authorList>
            <consortium name="EnsemblPlants"/>
        </authorList>
    </citation>
    <scope>IDENTIFICATION</scope>
</reference>
<dbReference type="PANTHER" id="PTHR13220:SF11">
    <property type="entry name" value="TIMELESS-INTERACTING PROTEIN"/>
    <property type="match status" value="1"/>
</dbReference>
<comment type="function">
    <text evidence="7">Plays an important role in the control of DNA replication and the maintenance of replication fork stability.</text>
</comment>
<dbReference type="GO" id="GO:0000076">
    <property type="term" value="P:DNA replication checkpoint signaling"/>
    <property type="evidence" value="ECO:0007669"/>
    <property type="project" value="UniProtKB-UniRule"/>
</dbReference>
<evidence type="ECO:0000259" key="9">
    <source>
        <dbReference type="PROSITE" id="PS50158"/>
    </source>
</evidence>
<dbReference type="Gene3D" id="4.10.60.10">
    <property type="entry name" value="Zinc finger, CCHC-type"/>
    <property type="match status" value="1"/>
</dbReference>
<evidence type="ECO:0000256" key="6">
    <source>
        <dbReference type="PROSITE-ProRule" id="PRU00047"/>
    </source>
</evidence>
<dbReference type="OMA" id="GLYREWH"/>
<evidence type="ECO:0000256" key="2">
    <source>
        <dbReference type="ARBA" id="ARBA00006075"/>
    </source>
</evidence>
<feature type="region of interest" description="Disordered" evidence="8">
    <location>
        <begin position="1"/>
        <end position="81"/>
    </location>
</feature>
<accession>A0A7N0UL35</accession>
<keyword evidence="6" id="KW-0862">Zinc</keyword>
<evidence type="ECO:0000256" key="3">
    <source>
        <dbReference type="ARBA" id="ARBA00022763"/>
    </source>
</evidence>
<proteinExistence type="inferred from homology"/>
<keyword evidence="6" id="KW-0479">Metal-binding</keyword>
<sequence>MSNAGAAPTGCFKCGRPGHWSRDCPSSVPDSNSNPNPTTHSTHPSSKSAAFKGTGGASGKGLEKPADKPKKAPRTRPKLTPEILLSNDGLGYVLRHFPRAFKYRGRGHEVSDLGNLIGMYEQWHSHLLPYYSFDQFVQKVEQVATSKRVKMAIRDLREKVANGGDPTKLHKISVDHEGNNNKQEAMDLKDPSHDHEDASFLNQDDMMPEDMLHMIFEKANEVEKEASHVFQSKTTGEVDGGSTETEAEKPQSSHQGRSNSEMTEEQKARIAANKQKALERAAARKGAGGSS</sequence>
<keyword evidence="11" id="KW-1185">Reference proteome</keyword>
<dbReference type="SMART" id="SM00343">
    <property type="entry name" value="ZnF_C2HC"/>
    <property type="match status" value="1"/>
</dbReference>
<dbReference type="GO" id="GO:0031297">
    <property type="term" value="P:replication fork processing"/>
    <property type="evidence" value="ECO:0007669"/>
    <property type="project" value="UniProtKB-UniRule"/>
</dbReference>
<dbReference type="GO" id="GO:0006974">
    <property type="term" value="P:DNA damage response"/>
    <property type="evidence" value="ECO:0007669"/>
    <property type="project" value="UniProtKB-KW"/>
</dbReference>
<dbReference type="GO" id="GO:0008270">
    <property type="term" value="F:zinc ion binding"/>
    <property type="evidence" value="ECO:0007669"/>
    <property type="project" value="UniProtKB-KW"/>
</dbReference>
<dbReference type="GO" id="GO:0003677">
    <property type="term" value="F:DNA binding"/>
    <property type="evidence" value="ECO:0007669"/>
    <property type="project" value="TreeGrafter"/>
</dbReference>
<dbReference type="Gramene" id="Kaladp0071s0422.1.v1.1">
    <property type="protein sequence ID" value="Kaladp0071s0422.1.v1.1"/>
    <property type="gene ID" value="Kaladp0071s0422.v1.1"/>
</dbReference>
<evidence type="ECO:0000256" key="1">
    <source>
        <dbReference type="ARBA" id="ARBA00004123"/>
    </source>
</evidence>
<organism evidence="10 11">
    <name type="scientific">Kalanchoe fedtschenkoi</name>
    <name type="common">Lavender scallops</name>
    <name type="synonym">South American air plant</name>
    <dbReference type="NCBI Taxonomy" id="63787"/>
    <lineage>
        <taxon>Eukaryota</taxon>
        <taxon>Viridiplantae</taxon>
        <taxon>Streptophyta</taxon>
        <taxon>Embryophyta</taxon>
        <taxon>Tracheophyta</taxon>
        <taxon>Spermatophyta</taxon>
        <taxon>Magnoliopsida</taxon>
        <taxon>eudicotyledons</taxon>
        <taxon>Gunneridae</taxon>
        <taxon>Pentapetalae</taxon>
        <taxon>Saxifragales</taxon>
        <taxon>Crassulaceae</taxon>
        <taxon>Kalanchoe</taxon>
    </lineage>
</organism>
<dbReference type="GO" id="GO:0031298">
    <property type="term" value="C:replication fork protection complex"/>
    <property type="evidence" value="ECO:0007669"/>
    <property type="project" value="TreeGrafter"/>
</dbReference>
<feature type="compositionally biased region" description="Basic and acidic residues" evidence="8">
    <location>
        <begin position="61"/>
        <end position="70"/>
    </location>
</feature>
<feature type="domain" description="CCHC-type" evidence="9">
    <location>
        <begin position="11"/>
        <end position="26"/>
    </location>
</feature>
<dbReference type="PROSITE" id="PS50158">
    <property type="entry name" value="ZF_CCHC"/>
    <property type="match status" value="1"/>
</dbReference>
<dbReference type="PANTHER" id="PTHR13220">
    <property type="entry name" value="TIMELESS INTERACTING-RELATED"/>
    <property type="match status" value="1"/>
</dbReference>
<dbReference type="Gramene" id="Kaladp0071s0422.4.v1.1">
    <property type="protein sequence ID" value="Kaladp0071s0422.4.v1.1"/>
    <property type="gene ID" value="Kaladp0071s0422.v1.1"/>
</dbReference>
<evidence type="ECO:0000256" key="4">
    <source>
        <dbReference type="ARBA" id="ARBA00023242"/>
    </source>
</evidence>
<evidence type="ECO:0000256" key="5">
    <source>
        <dbReference type="ARBA" id="ARBA00023306"/>
    </source>
</evidence>
<keyword evidence="5 7" id="KW-0131">Cell cycle</keyword>
<dbReference type="Pfam" id="PF00098">
    <property type="entry name" value="zf-CCHC"/>
    <property type="match status" value="1"/>
</dbReference>
<comment type="similarity">
    <text evidence="2 7">Belongs to the CSM3 family.</text>
</comment>
<keyword evidence="3 7" id="KW-0227">DNA damage</keyword>
<keyword evidence="4 7" id="KW-0539">Nucleus</keyword>
<feature type="compositionally biased region" description="Basic and acidic residues" evidence="8">
    <location>
        <begin position="172"/>
        <end position="198"/>
    </location>
</feature>